<feature type="chain" id="PRO_5041304527" evidence="1">
    <location>
        <begin position="21"/>
        <end position="614"/>
    </location>
</feature>
<reference evidence="3" key="1">
    <citation type="submission" date="2023-06" db="EMBL/GenBank/DDBJ databases">
        <title>Genome-scale phylogeny and comparative genomics of the fungal order Sordariales.</title>
        <authorList>
            <consortium name="Lawrence Berkeley National Laboratory"/>
            <person name="Hensen N."/>
            <person name="Bonometti L."/>
            <person name="Westerberg I."/>
            <person name="Brannstrom I.O."/>
            <person name="Guillou S."/>
            <person name="Cros-Aarteil S."/>
            <person name="Calhoun S."/>
            <person name="Haridas S."/>
            <person name="Kuo A."/>
            <person name="Mondo S."/>
            <person name="Pangilinan J."/>
            <person name="Riley R."/>
            <person name="Labutti K."/>
            <person name="Andreopoulos B."/>
            <person name="Lipzen A."/>
            <person name="Chen C."/>
            <person name="Yanf M."/>
            <person name="Daum C."/>
            <person name="Ng V."/>
            <person name="Clum A."/>
            <person name="Steindorff A."/>
            <person name="Ohm R."/>
            <person name="Martin F."/>
            <person name="Silar P."/>
            <person name="Natvig D."/>
            <person name="Lalanne C."/>
            <person name="Gautier V."/>
            <person name="Ament-Velasquez S.L."/>
            <person name="Kruys A."/>
            <person name="Hutchinson M.I."/>
            <person name="Powell A.J."/>
            <person name="Barry K."/>
            <person name="Miller A.N."/>
            <person name="Grigoriev I.V."/>
            <person name="Debuchy R."/>
            <person name="Gladieux P."/>
            <person name="Thoren M.H."/>
            <person name="Johannesson H."/>
        </authorList>
    </citation>
    <scope>NUCLEOTIDE SEQUENCE</scope>
    <source>
        <strain evidence="3">SMH2532-1</strain>
    </source>
</reference>
<dbReference type="SUPFAM" id="SSF56300">
    <property type="entry name" value="Metallo-dependent phosphatases"/>
    <property type="match status" value="1"/>
</dbReference>
<dbReference type="GO" id="GO:0005576">
    <property type="term" value="C:extracellular region"/>
    <property type="evidence" value="ECO:0007669"/>
    <property type="project" value="UniProtKB-ARBA"/>
</dbReference>
<name>A0AA39YNP0_9PEZI</name>
<protein>
    <submittedName>
        <fullName evidence="3">Ser/thr protein phosphatase family-like protein</fullName>
    </submittedName>
</protein>
<keyword evidence="4" id="KW-1185">Reference proteome</keyword>
<dbReference type="InterPro" id="IPR029052">
    <property type="entry name" value="Metallo-depent_PP-like"/>
</dbReference>
<dbReference type="EMBL" id="JAULSV010000001">
    <property type="protein sequence ID" value="KAK0655904.1"/>
    <property type="molecule type" value="Genomic_DNA"/>
</dbReference>
<dbReference type="InterPro" id="IPR006179">
    <property type="entry name" value="5_nucleotidase/apyrase"/>
</dbReference>
<dbReference type="GO" id="GO:0005829">
    <property type="term" value="C:cytosol"/>
    <property type="evidence" value="ECO:0007669"/>
    <property type="project" value="TreeGrafter"/>
</dbReference>
<dbReference type="InterPro" id="IPR014485">
    <property type="entry name" value="Pesterase_C1039"/>
</dbReference>
<evidence type="ECO:0000256" key="1">
    <source>
        <dbReference type="SAM" id="SignalP"/>
    </source>
</evidence>
<comment type="caution">
    <text evidence="3">The sequence shown here is derived from an EMBL/GenBank/DDBJ whole genome shotgun (WGS) entry which is preliminary data.</text>
</comment>
<dbReference type="GO" id="GO:0016787">
    <property type="term" value="F:hydrolase activity"/>
    <property type="evidence" value="ECO:0007669"/>
    <property type="project" value="InterPro"/>
</dbReference>
<accession>A0AA39YNP0</accession>
<dbReference type="Gene3D" id="3.60.21.10">
    <property type="match status" value="1"/>
</dbReference>
<gene>
    <name evidence="3" type="ORF">B0T16DRAFT_319405</name>
</gene>
<dbReference type="Proteomes" id="UP001174936">
    <property type="component" value="Unassembled WGS sequence"/>
</dbReference>
<sequence length="614" mass="70407">MARIRRWGVIVAALVGGIAAMQPHAQMPAPAPMRDLTWGKLNFLQTTDTHGWLGGHLTEPSYSADWGDYVSLAHHMRKQADERGVDLLLVDAGDRIEGNGLYDGSNPKGLYLYDIYRQQDIDIICTGNHELYKSWAIQDEHRYTVPNYQNNYIASNLDYINITTGKQEPMAPRYRKFKTKNQGLEILAFGFLFNFSENNKTLSVVQRVEETVKEPWFQDAIREDPDVFVVNGHVGVEMSEFNNTIYKAIRDVNPTTPIVFLGGHVHLRNATMYDERAIAVASGRYFETIGWVSLDGPLKKDEVPSPQPRDAGKITFSRRYIDTNLLGFYHHTGLNGEAFETERGRNTSNMIAHARNNMRLEELYGCAPQSYWMTRFPYGHKNNLYTLLANKILPYVAYDEQRVDIPRLVLINTGAMRFDIFKGRFTRDSMFNVSPFPNKFRYIPNMPYKTAKFIFDVLLSWESYFTDQRPYLMMLGIPTCELNIRRETFIAPKDVLKLASRSVGQARLSGYGEPEIVEGHTTVDGLGNDGDDTLHWSYDYHTQPAVVKTEMGVTEGEEPETIDFVFIDFMKGPLSQVFKRLNTTYTEADMLPYGTELLDVMVHKWVKENWSQEC</sequence>
<dbReference type="PIRSF" id="PIRSF017316">
    <property type="entry name" value="Pesterase_C1039"/>
    <property type="match status" value="1"/>
</dbReference>
<dbReference type="PANTHER" id="PTHR11575">
    <property type="entry name" value="5'-NUCLEOTIDASE-RELATED"/>
    <property type="match status" value="1"/>
</dbReference>
<organism evidence="3 4">
    <name type="scientific">Cercophora newfieldiana</name>
    <dbReference type="NCBI Taxonomy" id="92897"/>
    <lineage>
        <taxon>Eukaryota</taxon>
        <taxon>Fungi</taxon>
        <taxon>Dikarya</taxon>
        <taxon>Ascomycota</taxon>
        <taxon>Pezizomycotina</taxon>
        <taxon>Sordariomycetes</taxon>
        <taxon>Sordariomycetidae</taxon>
        <taxon>Sordariales</taxon>
        <taxon>Lasiosphaeriaceae</taxon>
        <taxon>Cercophora</taxon>
    </lineage>
</organism>
<dbReference type="SUPFAM" id="SSF55816">
    <property type="entry name" value="5'-nucleotidase (syn. UDP-sugar hydrolase), C-terminal domain"/>
    <property type="match status" value="1"/>
</dbReference>
<evidence type="ECO:0000313" key="4">
    <source>
        <dbReference type="Proteomes" id="UP001174936"/>
    </source>
</evidence>
<evidence type="ECO:0000313" key="3">
    <source>
        <dbReference type="EMBL" id="KAK0655904.1"/>
    </source>
</evidence>
<dbReference type="InterPro" id="IPR036907">
    <property type="entry name" value="5'-Nucleotdase_C_sf"/>
</dbReference>
<dbReference type="Gene3D" id="3.90.780.10">
    <property type="entry name" value="5'-Nucleotidase, C-terminal domain"/>
    <property type="match status" value="2"/>
</dbReference>
<evidence type="ECO:0000259" key="2">
    <source>
        <dbReference type="Pfam" id="PF21953"/>
    </source>
</evidence>
<dbReference type="AlphaFoldDB" id="A0AA39YNP0"/>
<dbReference type="PANTHER" id="PTHR11575:SF43">
    <property type="entry name" value="SER_THR PROTEIN PHOSPHATASE FAMILY (AFU_ORTHOLOGUE AFUA_3G04160)"/>
    <property type="match status" value="1"/>
</dbReference>
<dbReference type="InterPro" id="IPR053828">
    <property type="entry name" value="Nucleosidase_C"/>
</dbReference>
<dbReference type="GO" id="GO:0009166">
    <property type="term" value="P:nucleotide catabolic process"/>
    <property type="evidence" value="ECO:0007669"/>
    <property type="project" value="InterPro"/>
</dbReference>
<proteinExistence type="predicted"/>
<keyword evidence="1" id="KW-0732">Signal</keyword>
<dbReference type="Pfam" id="PF21953">
    <property type="entry name" value="NadN_nucleosid_C"/>
    <property type="match status" value="1"/>
</dbReference>
<dbReference type="CDD" id="cd07407">
    <property type="entry name" value="MPP_YHR202W_N"/>
    <property type="match status" value="1"/>
</dbReference>
<feature type="domain" description="Putative 5'-nucleotidase C-terminal" evidence="2">
    <location>
        <begin position="370"/>
        <end position="571"/>
    </location>
</feature>
<dbReference type="InterPro" id="IPR041823">
    <property type="entry name" value="YHR202W_N"/>
</dbReference>
<feature type="signal peptide" evidence="1">
    <location>
        <begin position="1"/>
        <end position="20"/>
    </location>
</feature>
<dbReference type="FunFam" id="3.60.21.10:FF:000043">
    <property type="entry name" value="Ser/Thr protein phosphatase family"/>
    <property type="match status" value="1"/>
</dbReference>